<dbReference type="GO" id="GO:0003877">
    <property type="term" value="F:ATP:ADP adenylyltransferase activity"/>
    <property type="evidence" value="ECO:0007669"/>
    <property type="project" value="InterPro"/>
</dbReference>
<dbReference type="STRING" id="914237.A0A1E1K6L1"/>
<evidence type="ECO:0000313" key="2">
    <source>
        <dbReference type="EMBL" id="CZS93728.1"/>
    </source>
</evidence>
<dbReference type="InterPro" id="IPR043171">
    <property type="entry name" value="Ap4A_phos1/2-like"/>
</dbReference>
<dbReference type="GO" id="GO:0009117">
    <property type="term" value="P:nucleotide metabolic process"/>
    <property type="evidence" value="ECO:0007669"/>
    <property type="project" value="InterPro"/>
</dbReference>
<dbReference type="EMBL" id="FJUW01000007">
    <property type="protein sequence ID" value="CZS93728.1"/>
    <property type="molecule type" value="Genomic_DNA"/>
</dbReference>
<dbReference type="Pfam" id="PF09830">
    <property type="entry name" value="ATP_transf"/>
    <property type="match status" value="1"/>
</dbReference>
<sequence length="164" mass="17961">MRSGIEPGDDWEVLVDSLIKEPQPALPFSYFSARIPDNASPEQLHRTYVDLHSRACSLVTSSDAVTTSPSFSKSSISYNLGFTDRAMILCPRMSEGLNIVDSSGNVIGPITLKGTILGGKLLVKSEEEWNTLRHDITKLTDILQSIGIATALEQGGLLQRSNRW</sequence>
<dbReference type="Gene3D" id="3.30.428.70">
    <property type="match status" value="1"/>
</dbReference>
<dbReference type="PANTHER" id="PTHR38420">
    <property type="entry name" value="AP-4-A PHOSPHORYLASE II"/>
    <property type="match status" value="1"/>
</dbReference>
<evidence type="ECO:0000259" key="1">
    <source>
        <dbReference type="Pfam" id="PF09830"/>
    </source>
</evidence>
<organism evidence="2 3">
    <name type="scientific">Rhynchosporium graminicola</name>
    <dbReference type="NCBI Taxonomy" id="2792576"/>
    <lineage>
        <taxon>Eukaryota</taxon>
        <taxon>Fungi</taxon>
        <taxon>Dikarya</taxon>
        <taxon>Ascomycota</taxon>
        <taxon>Pezizomycotina</taxon>
        <taxon>Leotiomycetes</taxon>
        <taxon>Helotiales</taxon>
        <taxon>Ploettnerulaceae</taxon>
        <taxon>Rhynchosporium</taxon>
    </lineage>
</organism>
<evidence type="ECO:0000313" key="3">
    <source>
        <dbReference type="Proteomes" id="UP000178129"/>
    </source>
</evidence>
<dbReference type="InterPro" id="IPR019200">
    <property type="entry name" value="ATP_adenylylTrfase_C"/>
</dbReference>
<protein>
    <recommendedName>
        <fullName evidence="1">ATP adenylyltransferase C-terminal domain-containing protein</fullName>
    </recommendedName>
</protein>
<dbReference type="InterPro" id="IPR009163">
    <property type="entry name" value="Ap4A_phos1/2"/>
</dbReference>
<dbReference type="AlphaFoldDB" id="A0A1E1K6L1"/>
<proteinExistence type="predicted"/>
<gene>
    <name evidence="2" type="ORF">RCO7_09445</name>
</gene>
<comment type="caution">
    <text evidence="2">The sequence shown here is derived from an EMBL/GenBank/DDBJ whole genome shotgun (WGS) entry which is preliminary data.</text>
</comment>
<dbReference type="Proteomes" id="UP000178129">
    <property type="component" value="Unassembled WGS sequence"/>
</dbReference>
<dbReference type="GO" id="GO:0005524">
    <property type="term" value="F:ATP binding"/>
    <property type="evidence" value="ECO:0007669"/>
    <property type="project" value="InterPro"/>
</dbReference>
<reference evidence="3" key="1">
    <citation type="submission" date="2016-03" db="EMBL/GenBank/DDBJ databases">
        <authorList>
            <person name="Ploux O."/>
        </authorList>
    </citation>
    <scope>NUCLEOTIDE SEQUENCE [LARGE SCALE GENOMIC DNA]</scope>
    <source>
        <strain evidence="3">UK7</strain>
    </source>
</reference>
<feature type="domain" description="ATP adenylyltransferase C-terminal" evidence="1">
    <location>
        <begin position="24"/>
        <end position="148"/>
    </location>
</feature>
<name>A0A1E1K6L1_9HELO</name>
<accession>A0A1E1K6L1</accession>
<dbReference type="InParanoid" id="A0A1E1K6L1"/>
<keyword evidence="3" id="KW-1185">Reference proteome</keyword>
<dbReference type="PANTHER" id="PTHR38420:SF3">
    <property type="entry name" value="5',5'''-P-1,P-4-TETRAPHOSPHATE PHOSPHORYLASE 2"/>
    <property type="match status" value="1"/>
</dbReference>